<accession>A0ABN7B0F5</accession>
<dbReference type="EMBL" id="AP028916">
    <property type="protein sequence ID" value="BES97899.1"/>
    <property type="molecule type" value="Genomic_DNA"/>
</dbReference>
<feature type="region of interest" description="Disordered" evidence="1">
    <location>
        <begin position="26"/>
        <end position="46"/>
    </location>
</feature>
<organism evidence="3 4">
    <name type="scientific">Nesidiocoris tenuis</name>
    <dbReference type="NCBI Taxonomy" id="355587"/>
    <lineage>
        <taxon>Eukaryota</taxon>
        <taxon>Metazoa</taxon>
        <taxon>Ecdysozoa</taxon>
        <taxon>Arthropoda</taxon>
        <taxon>Hexapoda</taxon>
        <taxon>Insecta</taxon>
        <taxon>Pterygota</taxon>
        <taxon>Neoptera</taxon>
        <taxon>Paraneoptera</taxon>
        <taxon>Hemiptera</taxon>
        <taxon>Heteroptera</taxon>
        <taxon>Panheteroptera</taxon>
        <taxon>Cimicomorpha</taxon>
        <taxon>Miridae</taxon>
        <taxon>Dicyphina</taxon>
        <taxon>Nesidiocoris</taxon>
    </lineage>
</organism>
<evidence type="ECO:0000313" key="3">
    <source>
        <dbReference type="EMBL" id="BES97899.1"/>
    </source>
</evidence>
<evidence type="ECO:0000256" key="1">
    <source>
        <dbReference type="SAM" id="MobiDB-lite"/>
    </source>
</evidence>
<evidence type="ECO:0000313" key="4">
    <source>
        <dbReference type="Proteomes" id="UP001307889"/>
    </source>
</evidence>
<sequence length="84" mass="9108">MLTQKFAVYGWAVLVAAMLLSNVPSSSAELKPAAKPPKPPPPPPIVTFGTRTPQLPRGAILVPLQRTRQPVQAEHHNNPTLLKK</sequence>
<protein>
    <submittedName>
        <fullName evidence="3">Uncharacterized protein</fullName>
    </submittedName>
</protein>
<feature type="region of interest" description="Disordered" evidence="1">
    <location>
        <begin position="65"/>
        <end position="84"/>
    </location>
</feature>
<keyword evidence="2" id="KW-0732">Signal</keyword>
<evidence type="ECO:0000256" key="2">
    <source>
        <dbReference type="SAM" id="SignalP"/>
    </source>
</evidence>
<feature type="signal peptide" evidence="2">
    <location>
        <begin position="1"/>
        <end position="28"/>
    </location>
</feature>
<name>A0ABN7B0F5_9HEMI</name>
<keyword evidence="4" id="KW-1185">Reference proteome</keyword>
<gene>
    <name evidence="3" type="ORF">NTJ_10713</name>
</gene>
<feature type="chain" id="PRO_5045039284" evidence="2">
    <location>
        <begin position="29"/>
        <end position="84"/>
    </location>
</feature>
<feature type="compositionally biased region" description="Pro residues" evidence="1">
    <location>
        <begin position="34"/>
        <end position="45"/>
    </location>
</feature>
<reference evidence="3 4" key="1">
    <citation type="submission" date="2023-09" db="EMBL/GenBank/DDBJ databases">
        <title>Nesidiocoris tenuis whole genome shotgun sequence.</title>
        <authorList>
            <person name="Shibata T."/>
            <person name="Shimoda M."/>
            <person name="Kobayashi T."/>
            <person name="Uehara T."/>
        </authorList>
    </citation>
    <scope>NUCLEOTIDE SEQUENCE [LARGE SCALE GENOMIC DNA]</scope>
    <source>
        <strain evidence="3 4">Japan</strain>
    </source>
</reference>
<proteinExistence type="predicted"/>
<dbReference type="Proteomes" id="UP001307889">
    <property type="component" value="Chromosome 8"/>
</dbReference>